<sequence length="374" mass="41006">PDLFISLDLSSQTDQIGIWNNTLSFNLKRFFVPFGRRFTHYAEEVAPRQGREAGAALVNGISAIKGMDWSSFVPLGVSVDGQTALMAGQLALSFVTVHDARFAVNTPLDVAADVQLENLAKQSAFLNGILSRAFDDTELLSELEEFELKDDMRTYGVRVRALPRRSQIPDRKIPGALVVLEGGVNKGVQLSRYFLSDGEGNAELPGLRVGGTRIGAYAMDPASGDIVYAPDLGGGQKFHGQPLDSGRLNIAVRWDHYTKPIVVFPCISRMLFSLVDPVSLYPQRKVKIIDSSGRPPRQFGYLFGIRSASCVVFAPRESRLKILVGGELLINSPGGSDETEARGSGYDLERDALVPTSFLAVRDMWRLNEARLQT</sequence>
<name>A0A382N2P9_9ZZZZ</name>
<reference evidence="1" key="1">
    <citation type="submission" date="2018-05" db="EMBL/GenBank/DDBJ databases">
        <authorList>
            <person name="Lanie J.A."/>
            <person name="Ng W.-L."/>
            <person name="Kazmierczak K.M."/>
            <person name="Andrzejewski T.M."/>
            <person name="Davidsen T.M."/>
            <person name="Wayne K.J."/>
            <person name="Tettelin H."/>
            <person name="Glass J.I."/>
            <person name="Rusch D."/>
            <person name="Podicherti R."/>
            <person name="Tsui H.-C.T."/>
            <person name="Winkler M.E."/>
        </authorList>
    </citation>
    <scope>NUCLEOTIDE SEQUENCE</scope>
</reference>
<feature type="non-terminal residue" evidence="1">
    <location>
        <position position="1"/>
    </location>
</feature>
<proteinExistence type="predicted"/>
<evidence type="ECO:0000313" key="1">
    <source>
        <dbReference type="EMBL" id="SVC55070.1"/>
    </source>
</evidence>
<feature type="non-terminal residue" evidence="1">
    <location>
        <position position="374"/>
    </location>
</feature>
<dbReference type="EMBL" id="UINC01097399">
    <property type="protein sequence ID" value="SVC55070.1"/>
    <property type="molecule type" value="Genomic_DNA"/>
</dbReference>
<dbReference type="AlphaFoldDB" id="A0A382N2P9"/>
<protein>
    <submittedName>
        <fullName evidence="1">Uncharacterized protein</fullName>
    </submittedName>
</protein>
<accession>A0A382N2P9</accession>
<gene>
    <name evidence="1" type="ORF">METZ01_LOCUS307924</name>
</gene>
<organism evidence="1">
    <name type="scientific">marine metagenome</name>
    <dbReference type="NCBI Taxonomy" id="408172"/>
    <lineage>
        <taxon>unclassified sequences</taxon>
        <taxon>metagenomes</taxon>
        <taxon>ecological metagenomes</taxon>
    </lineage>
</organism>